<name>A0ABP7CT67_9SPHN</name>
<dbReference type="EMBL" id="BAABBF010000001">
    <property type="protein sequence ID" value="GAA3693466.1"/>
    <property type="molecule type" value="Genomic_DNA"/>
</dbReference>
<evidence type="ECO:0000313" key="1">
    <source>
        <dbReference type="EMBL" id="GAA3693466.1"/>
    </source>
</evidence>
<evidence type="ECO:0008006" key="3">
    <source>
        <dbReference type="Google" id="ProtNLM"/>
    </source>
</evidence>
<sequence length="88" mass="9543">MPIHAPDSRSVSSRGEACPRRSLAATIAAGASSRAALSRMIGRPDGYLSRFINDGVPRALRPDEHHRLASFFGVSDRALGIRDLWSAR</sequence>
<evidence type="ECO:0000313" key="2">
    <source>
        <dbReference type="Proteomes" id="UP001500523"/>
    </source>
</evidence>
<proteinExistence type="predicted"/>
<keyword evidence="2" id="KW-1185">Reference proteome</keyword>
<comment type="caution">
    <text evidence="1">The sequence shown here is derived from an EMBL/GenBank/DDBJ whole genome shotgun (WGS) entry which is preliminary data.</text>
</comment>
<gene>
    <name evidence="1" type="ORF">GCM10022268_00510</name>
</gene>
<dbReference type="Proteomes" id="UP001500523">
    <property type="component" value="Unassembled WGS sequence"/>
</dbReference>
<protein>
    <recommendedName>
        <fullName evidence="3">XRE family transcriptional regulator</fullName>
    </recommendedName>
</protein>
<organism evidence="1 2">
    <name type="scientific">Sphingomonas cynarae</name>
    <dbReference type="NCBI Taxonomy" id="930197"/>
    <lineage>
        <taxon>Bacteria</taxon>
        <taxon>Pseudomonadati</taxon>
        <taxon>Pseudomonadota</taxon>
        <taxon>Alphaproteobacteria</taxon>
        <taxon>Sphingomonadales</taxon>
        <taxon>Sphingomonadaceae</taxon>
        <taxon>Sphingomonas</taxon>
    </lineage>
</organism>
<accession>A0ABP7CT67</accession>
<reference evidence="2" key="1">
    <citation type="journal article" date="2019" name="Int. J. Syst. Evol. Microbiol.">
        <title>The Global Catalogue of Microorganisms (GCM) 10K type strain sequencing project: providing services to taxonomists for standard genome sequencing and annotation.</title>
        <authorList>
            <consortium name="The Broad Institute Genomics Platform"/>
            <consortium name="The Broad Institute Genome Sequencing Center for Infectious Disease"/>
            <person name="Wu L."/>
            <person name="Ma J."/>
        </authorList>
    </citation>
    <scope>NUCLEOTIDE SEQUENCE [LARGE SCALE GENOMIC DNA]</scope>
    <source>
        <strain evidence="2">JCM 17498</strain>
    </source>
</reference>
<dbReference type="RefSeq" id="WP_344691137.1">
    <property type="nucleotide sequence ID" value="NZ_BAABBF010000001.1"/>
</dbReference>